<evidence type="ECO:0000313" key="2">
    <source>
        <dbReference type="Proteomes" id="UP001221009"/>
    </source>
</evidence>
<sequence>MKDFKDKQNDKTASFTKDEILEFYKEDDKATQCLKRLLGDAEHQPKLIIGGKN</sequence>
<dbReference type="RefSeq" id="WP_008778598.1">
    <property type="nucleotide sequence ID" value="NZ_CP072231.1"/>
</dbReference>
<dbReference type="EMBL" id="CP120353">
    <property type="protein sequence ID" value="WET62441.1"/>
    <property type="molecule type" value="Genomic_DNA"/>
</dbReference>
<protein>
    <submittedName>
        <fullName evidence="1">Uncharacterized protein</fullName>
    </submittedName>
</protein>
<organism evidence="1 2">
    <name type="scientific">Parabacteroides distasonis</name>
    <dbReference type="NCBI Taxonomy" id="823"/>
    <lineage>
        <taxon>Bacteria</taxon>
        <taxon>Pseudomonadati</taxon>
        <taxon>Bacteroidota</taxon>
        <taxon>Bacteroidia</taxon>
        <taxon>Bacteroidales</taxon>
        <taxon>Tannerellaceae</taxon>
        <taxon>Parabacteroides</taxon>
    </lineage>
</organism>
<dbReference type="AlphaFoldDB" id="A0AAX3QIT6"/>
<reference evidence="1" key="1">
    <citation type="submission" date="2023-03" db="EMBL/GenBank/DDBJ databases">
        <title>Parabacteroides distasonis, a bacteria resistant against UC.</title>
        <authorList>
            <person name="Dai W."/>
        </authorList>
    </citation>
    <scope>NUCLEOTIDE SEQUENCE</scope>
    <source>
        <strain evidence="1">F1-28</strain>
    </source>
</reference>
<accession>A0AAX3QIT6</accession>
<proteinExistence type="predicted"/>
<evidence type="ECO:0000313" key="1">
    <source>
        <dbReference type="EMBL" id="WET62441.1"/>
    </source>
</evidence>
<name>A0AAX3QIT6_PARDI</name>
<gene>
    <name evidence="1" type="ORF">P2T59_12030</name>
</gene>
<dbReference type="Proteomes" id="UP001221009">
    <property type="component" value="Chromosome"/>
</dbReference>